<dbReference type="Gene3D" id="1.10.510.10">
    <property type="entry name" value="Transferase(Phosphotransferase) domain 1"/>
    <property type="match status" value="1"/>
</dbReference>
<gene>
    <name evidence="9" type="ORF">LVJ94_02550</name>
</gene>
<keyword evidence="7" id="KW-0812">Transmembrane</keyword>
<evidence type="ECO:0000256" key="5">
    <source>
        <dbReference type="PROSITE-ProRule" id="PRU10141"/>
    </source>
</evidence>
<dbReference type="GO" id="GO:0016301">
    <property type="term" value="F:kinase activity"/>
    <property type="evidence" value="ECO:0007669"/>
    <property type="project" value="UniProtKB-KW"/>
</dbReference>
<dbReference type="Gene3D" id="3.30.200.20">
    <property type="entry name" value="Phosphorylase Kinase, domain 1"/>
    <property type="match status" value="1"/>
</dbReference>
<evidence type="ECO:0000259" key="8">
    <source>
        <dbReference type="PROSITE" id="PS50011"/>
    </source>
</evidence>
<accession>A0ABZ2L5C4</accession>
<dbReference type="EMBL" id="CP089983">
    <property type="protein sequence ID" value="WXB06143.1"/>
    <property type="molecule type" value="Genomic_DNA"/>
</dbReference>
<keyword evidence="2 5" id="KW-0547">Nucleotide-binding</keyword>
<name>A0ABZ2L5C4_9BACT</name>
<evidence type="ECO:0000256" key="6">
    <source>
        <dbReference type="SAM" id="MobiDB-lite"/>
    </source>
</evidence>
<dbReference type="InterPro" id="IPR017441">
    <property type="entry name" value="Protein_kinase_ATP_BS"/>
</dbReference>
<evidence type="ECO:0000313" key="9">
    <source>
        <dbReference type="EMBL" id="WXB06143.1"/>
    </source>
</evidence>
<dbReference type="InterPro" id="IPR011009">
    <property type="entry name" value="Kinase-like_dom_sf"/>
</dbReference>
<dbReference type="PROSITE" id="PS00108">
    <property type="entry name" value="PROTEIN_KINASE_ST"/>
    <property type="match status" value="1"/>
</dbReference>
<evidence type="ECO:0000256" key="1">
    <source>
        <dbReference type="ARBA" id="ARBA00022679"/>
    </source>
</evidence>
<keyword evidence="7" id="KW-1133">Transmembrane helix</keyword>
<dbReference type="Pfam" id="PF00069">
    <property type="entry name" value="Pkinase"/>
    <property type="match status" value="1"/>
</dbReference>
<keyword evidence="7" id="KW-0472">Membrane</keyword>
<keyword evidence="3 9" id="KW-0418">Kinase</keyword>
<evidence type="ECO:0000256" key="7">
    <source>
        <dbReference type="SAM" id="Phobius"/>
    </source>
</evidence>
<sequence>MGPDESAPRATIAENALVAERFRLIRLIGKGGMGSVWEAHHVALDVPCAVKFITCEGHDRETLLRRFEREAQAAAGIRGRHVVQIFDHGVWNGLPYIAMELLKGEDLRARLKRVLILPPEDVLRIARHVARALRKAHERGIVHRDLKPDNIFLVYDDDGTQKNDAEVAKVLDFGIAKSVGIPVASETSTGELLGTPVYMSPEQIRGTRRIDERSDLWSLAVIVYRCLVGKLPFAAGSFGDLVLEICSKPIVVPSSVGAVPVGFDAWWQKAVARRPRDRFQSAAEFTTELERVLAPRGVSPSIPSSQEVVMTAAPVEAAIVPVAAEDEDENEAATTTERMTQVPFAYGWKWLALASGAALLVGVGAFAAYWRGRAEPPHPAPVLAPATAIVARVSEPVPVPVATASAVPEEAPAAPPSASAPPSPSAPSRPARRPPPSRTGL</sequence>
<feature type="domain" description="Protein kinase" evidence="8">
    <location>
        <begin position="22"/>
        <end position="293"/>
    </location>
</feature>
<feature type="binding site" evidence="5">
    <location>
        <position position="51"/>
    </location>
    <ligand>
        <name>ATP</name>
        <dbReference type="ChEBI" id="CHEBI:30616"/>
    </ligand>
</feature>
<keyword evidence="10" id="KW-1185">Reference proteome</keyword>
<dbReference type="InterPro" id="IPR000719">
    <property type="entry name" value="Prot_kinase_dom"/>
</dbReference>
<feature type="region of interest" description="Disordered" evidence="6">
    <location>
        <begin position="405"/>
        <end position="441"/>
    </location>
</feature>
<reference evidence="9" key="1">
    <citation type="submission" date="2021-12" db="EMBL/GenBank/DDBJ databases">
        <title>Discovery of the Pendulisporaceae a myxobacterial family with distinct sporulation behavior and unique specialized metabolism.</title>
        <authorList>
            <person name="Garcia R."/>
            <person name="Popoff A."/>
            <person name="Bader C.D."/>
            <person name="Loehr J."/>
            <person name="Walesch S."/>
            <person name="Walt C."/>
            <person name="Boldt J."/>
            <person name="Bunk B."/>
            <person name="Haeckl F.J.F.P.J."/>
            <person name="Gunesch A.P."/>
            <person name="Birkelbach J."/>
            <person name="Nuebel U."/>
            <person name="Pietschmann T."/>
            <person name="Bach T."/>
            <person name="Mueller R."/>
        </authorList>
    </citation>
    <scope>NUCLEOTIDE SEQUENCE</scope>
    <source>
        <strain evidence="9">MSr11367</strain>
    </source>
</reference>
<evidence type="ECO:0000256" key="3">
    <source>
        <dbReference type="ARBA" id="ARBA00022777"/>
    </source>
</evidence>
<dbReference type="PANTHER" id="PTHR43289:SF6">
    <property type="entry name" value="SERINE_THREONINE-PROTEIN KINASE NEKL-3"/>
    <property type="match status" value="1"/>
</dbReference>
<feature type="compositionally biased region" description="Pro residues" evidence="6">
    <location>
        <begin position="413"/>
        <end position="441"/>
    </location>
</feature>
<dbReference type="SMART" id="SM00220">
    <property type="entry name" value="S_TKc"/>
    <property type="match status" value="1"/>
</dbReference>
<organism evidence="9 10">
    <name type="scientific">Pendulispora rubella</name>
    <dbReference type="NCBI Taxonomy" id="2741070"/>
    <lineage>
        <taxon>Bacteria</taxon>
        <taxon>Pseudomonadati</taxon>
        <taxon>Myxococcota</taxon>
        <taxon>Myxococcia</taxon>
        <taxon>Myxococcales</taxon>
        <taxon>Sorangiineae</taxon>
        <taxon>Pendulisporaceae</taxon>
        <taxon>Pendulispora</taxon>
    </lineage>
</organism>
<evidence type="ECO:0000313" key="10">
    <source>
        <dbReference type="Proteomes" id="UP001374803"/>
    </source>
</evidence>
<keyword evidence="4 5" id="KW-0067">ATP-binding</keyword>
<feature type="transmembrane region" description="Helical" evidence="7">
    <location>
        <begin position="348"/>
        <end position="370"/>
    </location>
</feature>
<keyword evidence="1" id="KW-0808">Transferase</keyword>
<evidence type="ECO:0000256" key="2">
    <source>
        <dbReference type="ARBA" id="ARBA00022741"/>
    </source>
</evidence>
<dbReference type="CDD" id="cd14014">
    <property type="entry name" value="STKc_PknB_like"/>
    <property type="match status" value="1"/>
</dbReference>
<proteinExistence type="predicted"/>
<evidence type="ECO:0000256" key="4">
    <source>
        <dbReference type="ARBA" id="ARBA00022840"/>
    </source>
</evidence>
<dbReference type="Proteomes" id="UP001374803">
    <property type="component" value="Chromosome"/>
</dbReference>
<dbReference type="PANTHER" id="PTHR43289">
    <property type="entry name" value="MITOGEN-ACTIVATED PROTEIN KINASE KINASE KINASE 20-RELATED"/>
    <property type="match status" value="1"/>
</dbReference>
<dbReference type="InterPro" id="IPR008271">
    <property type="entry name" value="Ser/Thr_kinase_AS"/>
</dbReference>
<dbReference type="RefSeq" id="WP_394835794.1">
    <property type="nucleotide sequence ID" value="NZ_CP089929.1"/>
</dbReference>
<protein>
    <submittedName>
        <fullName evidence="9">Protein kinase</fullName>
    </submittedName>
</protein>
<dbReference type="PROSITE" id="PS50011">
    <property type="entry name" value="PROTEIN_KINASE_DOM"/>
    <property type="match status" value="1"/>
</dbReference>
<dbReference type="SUPFAM" id="SSF56112">
    <property type="entry name" value="Protein kinase-like (PK-like)"/>
    <property type="match status" value="1"/>
</dbReference>
<dbReference type="PROSITE" id="PS00107">
    <property type="entry name" value="PROTEIN_KINASE_ATP"/>
    <property type="match status" value="1"/>
</dbReference>